<dbReference type="InterPro" id="IPR036282">
    <property type="entry name" value="Glutathione-S-Trfase_C_sf"/>
</dbReference>
<dbReference type="InterPro" id="IPR010987">
    <property type="entry name" value="Glutathione-S-Trfase_C-like"/>
</dbReference>
<dbReference type="PROSITE" id="PS50404">
    <property type="entry name" value="GST_NTER"/>
    <property type="match status" value="1"/>
</dbReference>
<dbReference type="SUPFAM" id="SSF52833">
    <property type="entry name" value="Thioredoxin-like"/>
    <property type="match status" value="1"/>
</dbReference>
<dbReference type="EMBL" id="KI913985">
    <property type="protein sequence ID" value="ETV94437.1"/>
    <property type="molecule type" value="Genomic_DNA"/>
</dbReference>
<dbReference type="AlphaFoldDB" id="A0A024TMA0"/>
<dbReference type="InterPro" id="IPR004046">
    <property type="entry name" value="GST_C"/>
</dbReference>
<dbReference type="GeneID" id="20088815"/>
<dbReference type="SFLD" id="SFLDG00363">
    <property type="entry name" value="AMPS_(cytGST):_Alpha-__Mu-__Pi"/>
    <property type="match status" value="1"/>
</dbReference>
<dbReference type="GO" id="GO:0006749">
    <property type="term" value="P:glutathione metabolic process"/>
    <property type="evidence" value="ECO:0007669"/>
    <property type="project" value="TreeGrafter"/>
</dbReference>
<dbReference type="Pfam" id="PF14497">
    <property type="entry name" value="GST_C_3"/>
    <property type="match status" value="1"/>
</dbReference>
<evidence type="ECO:0000259" key="2">
    <source>
        <dbReference type="PROSITE" id="PS50405"/>
    </source>
</evidence>
<name>A0A024TMA0_9STRA</name>
<dbReference type="InterPro" id="IPR050213">
    <property type="entry name" value="GST_superfamily"/>
</dbReference>
<evidence type="ECO:0000313" key="3">
    <source>
        <dbReference type="EMBL" id="ETV94437.1"/>
    </source>
</evidence>
<dbReference type="InterPro" id="IPR036249">
    <property type="entry name" value="Thioredoxin-like_sf"/>
</dbReference>
<dbReference type="OrthoDB" id="420389at2759"/>
<proteinExistence type="predicted"/>
<dbReference type="PANTHER" id="PTHR11571">
    <property type="entry name" value="GLUTATHIONE S-TRANSFERASE"/>
    <property type="match status" value="1"/>
</dbReference>
<gene>
    <name evidence="3" type="ORF">H310_11765</name>
</gene>
<protein>
    <recommendedName>
        <fullName evidence="4">Glutathione S-transferase</fullName>
    </recommendedName>
</protein>
<dbReference type="SUPFAM" id="SSF47616">
    <property type="entry name" value="GST C-terminal domain-like"/>
    <property type="match status" value="1"/>
</dbReference>
<evidence type="ECO:0000259" key="1">
    <source>
        <dbReference type="PROSITE" id="PS50404"/>
    </source>
</evidence>
<accession>A0A024TMA0</accession>
<dbReference type="CDD" id="cd03192">
    <property type="entry name" value="GST_C_Sigma_like"/>
    <property type="match status" value="1"/>
</dbReference>
<evidence type="ECO:0008006" key="4">
    <source>
        <dbReference type="Google" id="ProtNLM"/>
    </source>
</evidence>
<organism evidence="3">
    <name type="scientific">Aphanomyces invadans</name>
    <dbReference type="NCBI Taxonomy" id="157072"/>
    <lineage>
        <taxon>Eukaryota</taxon>
        <taxon>Sar</taxon>
        <taxon>Stramenopiles</taxon>
        <taxon>Oomycota</taxon>
        <taxon>Saprolegniomycetes</taxon>
        <taxon>Saprolegniales</taxon>
        <taxon>Verrucalvaceae</taxon>
        <taxon>Aphanomyces</taxon>
    </lineage>
</organism>
<dbReference type="VEuPathDB" id="FungiDB:H310_11765"/>
<dbReference type="CDD" id="cd03039">
    <property type="entry name" value="GST_N_Sigma_like"/>
    <property type="match status" value="1"/>
</dbReference>
<reference evidence="3" key="1">
    <citation type="submission" date="2013-12" db="EMBL/GenBank/DDBJ databases">
        <title>The Genome Sequence of Aphanomyces invadans NJM9701.</title>
        <authorList>
            <consortium name="The Broad Institute Genomics Platform"/>
            <person name="Russ C."/>
            <person name="Tyler B."/>
            <person name="van West P."/>
            <person name="Dieguez-Uribeondo J."/>
            <person name="Young S.K."/>
            <person name="Zeng Q."/>
            <person name="Gargeya S."/>
            <person name="Fitzgerald M."/>
            <person name="Abouelleil A."/>
            <person name="Alvarado L."/>
            <person name="Chapman S.B."/>
            <person name="Gainer-Dewar J."/>
            <person name="Goldberg J."/>
            <person name="Griggs A."/>
            <person name="Gujja S."/>
            <person name="Hansen M."/>
            <person name="Howarth C."/>
            <person name="Imamovic A."/>
            <person name="Ireland A."/>
            <person name="Larimer J."/>
            <person name="McCowan C."/>
            <person name="Murphy C."/>
            <person name="Pearson M."/>
            <person name="Poon T.W."/>
            <person name="Priest M."/>
            <person name="Roberts A."/>
            <person name="Saif S."/>
            <person name="Shea T."/>
            <person name="Sykes S."/>
            <person name="Wortman J."/>
            <person name="Nusbaum C."/>
            <person name="Birren B."/>
        </authorList>
    </citation>
    <scope>NUCLEOTIDE SEQUENCE [LARGE SCALE GENOMIC DNA]</scope>
    <source>
        <strain evidence="3">NJM9701</strain>
    </source>
</reference>
<dbReference type="eggNOG" id="KOG1695">
    <property type="taxonomic scope" value="Eukaryota"/>
</dbReference>
<dbReference type="Pfam" id="PF02798">
    <property type="entry name" value="GST_N"/>
    <property type="match status" value="1"/>
</dbReference>
<feature type="domain" description="GST N-terminal" evidence="1">
    <location>
        <begin position="17"/>
        <end position="97"/>
    </location>
</feature>
<feature type="domain" description="GST C-terminal" evidence="2">
    <location>
        <begin position="99"/>
        <end position="220"/>
    </location>
</feature>
<dbReference type="PROSITE" id="PS50405">
    <property type="entry name" value="GST_CTER"/>
    <property type="match status" value="1"/>
</dbReference>
<dbReference type="InterPro" id="IPR040079">
    <property type="entry name" value="Glutathione_S-Trfase"/>
</dbReference>
<sequence length="220" mass="24364">MAISKLSPVHTMASPTTSLHLSYFALPGRAELTRLLFAYGNVDFRDTRYTFEEYGATKSTLNLPFGQLPTLQVDGATTYAQSLAIARYAAKRVGLYPEDPLVALEADSVVDTIAELYNATYPIIFGEKDKDAQTTKLDNLNNVVFPRTFERLEQRVQGPFFTGATVTFADVYLLDVVENHIGGFPDHLKLNLAAYPKLQAIVATLHASDKLKAYYATKSQ</sequence>
<dbReference type="RefSeq" id="XP_008876752.1">
    <property type="nucleotide sequence ID" value="XM_008878530.1"/>
</dbReference>
<dbReference type="SFLD" id="SFLDG01205">
    <property type="entry name" value="AMPS.1"/>
    <property type="match status" value="1"/>
</dbReference>
<dbReference type="SFLD" id="SFLDS00019">
    <property type="entry name" value="Glutathione_Transferase_(cytos"/>
    <property type="match status" value="1"/>
</dbReference>
<dbReference type="PANTHER" id="PTHR11571:SF252">
    <property type="entry name" value="GLUTATHIONE S-TRANSFERASE"/>
    <property type="match status" value="1"/>
</dbReference>
<dbReference type="InterPro" id="IPR004045">
    <property type="entry name" value="Glutathione_S-Trfase_N"/>
</dbReference>
<dbReference type="GO" id="GO:0004364">
    <property type="term" value="F:glutathione transferase activity"/>
    <property type="evidence" value="ECO:0007669"/>
    <property type="project" value="TreeGrafter"/>
</dbReference>
<dbReference type="STRING" id="157072.A0A024TMA0"/>
<dbReference type="Gene3D" id="1.20.1050.130">
    <property type="match status" value="1"/>
</dbReference>